<dbReference type="PANTHER" id="PTHR43867:SF2">
    <property type="entry name" value="CELLULOSE SYNTHASE CATALYTIC SUBUNIT A [UDP-FORMING]"/>
    <property type="match status" value="1"/>
</dbReference>
<name>A0ABY2BBC3_9ACTN</name>
<dbReference type="InterPro" id="IPR029044">
    <property type="entry name" value="Nucleotide-diphossugar_trans"/>
</dbReference>
<dbReference type="Pfam" id="PF04138">
    <property type="entry name" value="GtrA_DPMS_TM"/>
    <property type="match status" value="1"/>
</dbReference>
<keyword evidence="6 7" id="KW-0472">Membrane</keyword>
<evidence type="ECO:0000256" key="6">
    <source>
        <dbReference type="ARBA" id="ARBA00023136"/>
    </source>
</evidence>
<feature type="transmembrane region" description="Helical" evidence="7">
    <location>
        <begin position="580"/>
        <end position="603"/>
    </location>
</feature>
<feature type="transmembrane region" description="Helical" evidence="7">
    <location>
        <begin position="508"/>
        <end position="534"/>
    </location>
</feature>
<sequence length="642" mass="71391">MRPLRVLVRKREVTFFLLIGGSIAVLGHALLMLMIARGLAPGVANAVQIVVTLQLSFVAHDALTWRWRTHQRRARRLSRWWRFQTTRSASAVLSLVFFPVLSPVVGTAAAYWGLVACGTVANFCTDRFWSFTHRTGGNPGGPVDVPAPDRGARNRPAVRVAAGLAVLIVLVGTAAAFVDAFLVVVSLFMLLVAVTTLAFQLYKWWRPQNNDPGMYGEPDAPELPGVILVPMRHEEAVAGQTLERLANLDHPEYWVMPIIDHPDDPGTAAIAHAKAAEYPGRVLVARYPEDTDVHNKPIGLNAAVRLLEEMEIDYEWIGIADAEDLFHPGLLRMVDYRFRRTGAGIVQCGVQLMNFSAHPSQVPMPAGRLPRLRRWLRANASGWWRAANVLEYYKWFQSRLKLQAVVKVMPLGGNTVFFRRQFLDALRARHGASWDEDCLTEDCKIGIAASVLGFSVDVVYVDDLVTREETPDTLGGLLRQRVRWMQGFTQVFTEREWLELPRLWQRVLAVYVLGFQYFQAFAIVFAPFALALALAHKSPVAVALLASVPLGISLLTTALDLLMLHQFGRTFEQKVRLRDYLGVALGAYPYQVVLSVAGLWALLRHLRGRTNWVKTAHSGAHLTAVPAATQGGQPTAMPEQAA</sequence>
<evidence type="ECO:0000256" key="5">
    <source>
        <dbReference type="ARBA" id="ARBA00022989"/>
    </source>
</evidence>
<evidence type="ECO:0000256" key="1">
    <source>
        <dbReference type="ARBA" id="ARBA00004141"/>
    </source>
</evidence>
<evidence type="ECO:0000256" key="4">
    <source>
        <dbReference type="ARBA" id="ARBA00022692"/>
    </source>
</evidence>
<keyword evidence="2" id="KW-0328">Glycosyltransferase</keyword>
<keyword evidence="10" id="KW-1185">Reference proteome</keyword>
<comment type="subcellular location">
    <subcellularLocation>
        <location evidence="1">Membrane</location>
        <topology evidence="1">Multi-pass membrane protein</topology>
    </subcellularLocation>
</comment>
<keyword evidence="3" id="KW-0808">Transferase</keyword>
<keyword evidence="4 7" id="KW-0812">Transmembrane</keyword>
<gene>
    <name evidence="9" type="ORF">EV644_11916</name>
</gene>
<dbReference type="InterPro" id="IPR050321">
    <property type="entry name" value="Glycosyltr_2/OpgH_subfam"/>
</dbReference>
<evidence type="ECO:0000259" key="8">
    <source>
        <dbReference type="Pfam" id="PF04138"/>
    </source>
</evidence>
<proteinExistence type="predicted"/>
<dbReference type="Pfam" id="PF13641">
    <property type="entry name" value="Glyco_tranf_2_3"/>
    <property type="match status" value="1"/>
</dbReference>
<accession>A0ABY2BBC3</accession>
<evidence type="ECO:0000313" key="9">
    <source>
        <dbReference type="EMBL" id="TCO14904.1"/>
    </source>
</evidence>
<feature type="transmembrane region" description="Helical" evidence="7">
    <location>
        <begin position="183"/>
        <end position="202"/>
    </location>
</feature>
<comment type="caution">
    <text evidence="9">The sequence shown here is derived from an EMBL/GenBank/DDBJ whole genome shotgun (WGS) entry which is preliminary data.</text>
</comment>
<feature type="transmembrane region" description="Helical" evidence="7">
    <location>
        <begin position="12"/>
        <end position="36"/>
    </location>
</feature>
<evidence type="ECO:0000313" key="10">
    <source>
        <dbReference type="Proteomes" id="UP000295818"/>
    </source>
</evidence>
<dbReference type="EMBL" id="SLWM01000019">
    <property type="protein sequence ID" value="TCO14904.1"/>
    <property type="molecule type" value="Genomic_DNA"/>
</dbReference>
<organism evidence="9 10">
    <name type="scientific">Kribbella orskensis</name>
    <dbReference type="NCBI Taxonomy" id="2512216"/>
    <lineage>
        <taxon>Bacteria</taxon>
        <taxon>Bacillati</taxon>
        <taxon>Actinomycetota</taxon>
        <taxon>Actinomycetes</taxon>
        <taxon>Propionibacteriales</taxon>
        <taxon>Kribbellaceae</taxon>
        <taxon>Kribbella</taxon>
    </lineage>
</organism>
<protein>
    <submittedName>
        <fullName evidence="9">Cellulose synthase/poly-beta-1,6-N-acetylglucosamine synthase-like glycosyltransferase</fullName>
    </submittedName>
</protein>
<keyword evidence="5 7" id="KW-1133">Transmembrane helix</keyword>
<feature type="transmembrane region" description="Helical" evidence="7">
    <location>
        <begin position="540"/>
        <end position="559"/>
    </location>
</feature>
<feature type="domain" description="GtrA/DPMS transmembrane" evidence="8">
    <location>
        <begin position="16"/>
        <end position="131"/>
    </location>
</feature>
<dbReference type="PANTHER" id="PTHR43867">
    <property type="entry name" value="CELLULOSE SYNTHASE CATALYTIC SUBUNIT A [UDP-FORMING]"/>
    <property type="match status" value="1"/>
</dbReference>
<feature type="transmembrane region" description="Helical" evidence="7">
    <location>
        <begin position="42"/>
        <end position="59"/>
    </location>
</feature>
<evidence type="ECO:0000256" key="2">
    <source>
        <dbReference type="ARBA" id="ARBA00022676"/>
    </source>
</evidence>
<dbReference type="Gene3D" id="3.90.550.10">
    <property type="entry name" value="Spore Coat Polysaccharide Biosynthesis Protein SpsA, Chain A"/>
    <property type="match status" value="1"/>
</dbReference>
<feature type="transmembrane region" description="Helical" evidence="7">
    <location>
        <begin position="157"/>
        <end position="177"/>
    </location>
</feature>
<dbReference type="SUPFAM" id="SSF53448">
    <property type="entry name" value="Nucleotide-diphospho-sugar transferases"/>
    <property type="match status" value="1"/>
</dbReference>
<reference evidence="9 10" key="1">
    <citation type="journal article" date="2015" name="Stand. Genomic Sci.">
        <title>Genomic Encyclopedia of Bacterial and Archaeal Type Strains, Phase III: the genomes of soil and plant-associated and newly described type strains.</title>
        <authorList>
            <person name="Whitman W.B."/>
            <person name="Woyke T."/>
            <person name="Klenk H.P."/>
            <person name="Zhou Y."/>
            <person name="Lilburn T.G."/>
            <person name="Beck B.J."/>
            <person name="De Vos P."/>
            <person name="Vandamme P."/>
            <person name="Eisen J.A."/>
            <person name="Garrity G."/>
            <person name="Hugenholtz P."/>
            <person name="Kyrpides N.C."/>
        </authorList>
    </citation>
    <scope>NUCLEOTIDE SEQUENCE [LARGE SCALE GENOMIC DNA]</scope>
    <source>
        <strain evidence="9 10">VKM Ac-2538</strain>
    </source>
</reference>
<dbReference type="CDD" id="cd06423">
    <property type="entry name" value="CESA_like"/>
    <property type="match status" value="1"/>
</dbReference>
<dbReference type="Proteomes" id="UP000295818">
    <property type="component" value="Unassembled WGS sequence"/>
</dbReference>
<evidence type="ECO:0000256" key="3">
    <source>
        <dbReference type="ARBA" id="ARBA00022679"/>
    </source>
</evidence>
<evidence type="ECO:0000256" key="7">
    <source>
        <dbReference type="SAM" id="Phobius"/>
    </source>
</evidence>
<dbReference type="InterPro" id="IPR007267">
    <property type="entry name" value="GtrA_DPMS_TM"/>
</dbReference>